<evidence type="ECO:0000313" key="4">
    <source>
        <dbReference type="Proteomes" id="UP000004367"/>
    </source>
</evidence>
<comment type="caution">
    <text evidence="3">The sequence shown here is derived from an EMBL/GenBank/DDBJ whole genome shotgun (WGS) entry which is preliminary data.</text>
</comment>
<sequence>MQSTAVGVAVTTHTAEGHERRLVGGRAMSSLLRDPAWLGSVGIIVVAGVVHAIGLALAPISIVQPVGVLAIPFAVVVAARRSGRAPSRSVVLAVAVTVLAVAAFVLAAASDGDNAAHVDAVEVAGAALGIGVVAAVLALLGSFGPPWLRCVAWASAGAVVYGLASALLRTDTMLVAQGDLFTWHVLGYTAAILALYGAGGWMIQHAHANGPPAVVLGSLTVVDPVVAVLFGIAFLGEGARLSPVHTTIMLVSGVVAAVGVLLLARHHPEAGDVAPGGAPSSPRPTRPARRGERIDAASAPMHHRTSPPARPATASAPDHTQPTREEHTP</sequence>
<feature type="transmembrane region" description="Helical" evidence="2">
    <location>
        <begin position="147"/>
        <end position="168"/>
    </location>
</feature>
<dbReference type="STRING" id="1089455.MOPEL_084_00280"/>
<feature type="region of interest" description="Disordered" evidence="1">
    <location>
        <begin position="269"/>
        <end position="329"/>
    </location>
</feature>
<keyword evidence="2" id="KW-1133">Transmembrane helix</keyword>
<accession>H5UT35</accession>
<organism evidence="3 4">
    <name type="scientific">Mobilicoccus pelagius NBRC 104925</name>
    <dbReference type="NCBI Taxonomy" id="1089455"/>
    <lineage>
        <taxon>Bacteria</taxon>
        <taxon>Bacillati</taxon>
        <taxon>Actinomycetota</taxon>
        <taxon>Actinomycetes</taxon>
        <taxon>Micrococcales</taxon>
        <taxon>Dermatophilaceae</taxon>
        <taxon>Mobilicoccus</taxon>
    </lineage>
</organism>
<dbReference type="RefSeq" id="WP_009482791.1">
    <property type="nucleotide sequence ID" value="NZ_BAFE01000062.1"/>
</dbReference>
<evidence type="ECO:0000256" key="1">
    <source>
        <dbReference type="SAM" id="MobiDB-lite"/>
    </source>
</evidence>
<dbReference type="EMBL" id="BAFE01000062">
    <property type="protein sequence ID" value="GAB48893.1"/>
    <property type="molecule type" value="Genomic_DNA"/>
</dbReference>
<feature type="transmembrane region" description="Helical" evidence="2">
    <location>
        <begin position="213"/>
        <end position="235"/>
    </location>
</feature>
<dbReference type="eggNOG" id="COG0438">
    <property type="taxonomic scope" value="Bacteria"/>
</dbReference>
<evidence type="ECO:0000313" key="3">
    <source>
        <dbReference type="EMBL" id="GAB48893.1"/>
    </source>
</evidence>
<gene>
    <name evidence="3" type="ORF">MOPEL_084_00280</name>
</gene>
<reference evidence="3 4" key="1">
    <citation type="submission" date="2012-02" db="EMBL/GenBank/DDBJ databases">
        <title>Whole genome shotgun sequence of Mobilicoccus pelagius NBRC 104925.</title>
        <authorList>
            <person name="Yoshida Y."/>
            <person name="Hosoyama A."/>
            <person name="Tsuchikane K."/>
            <person name="Katsumata H."/>
            <person name="Yamazaki S."/>
            <person name="Fujita N."/>
        </authorList>
    </citation>
    <scope>NUCLEOTIDE SEQUENCE [LARGE SCALE GENOMIC DNA]</scope>
    <source>
        <strain evidence="3 4">NBRC 104925</strain>
    </source>
</reference>
<proteinExistence type="predicted"/>
<feature type="transmembrane region" description="Helical" evidence="2">
    <location>
        <begin position="36"/>
        <end position="56"/>
    </location>
</feature>
<feature type="transmembrane region" description="Helical" evidence="2">
    <location>
        <begin position="247"/>
        <end position="264"/>
    </location>
</feature>
<feature type="transmembrane region" description="Helical" evidence="2">
    <location>
        <begin position="91"/>
        <end position="109"/>
    </location>
</feature>
<name>H5UT35_9MICO</name>
<feature type="transmembrane region" description="Helical" evidence="2">
    <location>
        <begin position="180"/>
        <end position="201"/>
    </location>
</feature>
<keyword evidence="4" id="KW-1185">Reference proteome</keyword>
<feature type="transmembrane region" description="Helical" evidence="2">
    <location>
        <begin position="121"/>
        <end position="140"/>
    </location>
</feature>
<dbReference type="AlphaFoldDB" id="H5UT35"/>
<evidence type="ECO:0000256" key="2">
    <source>
        <dbReference type="SAM" id="Phobius"/>
    </source>
</evidence>
<evidence type="ECO:0008006" key="5">
    <source>
        <dbReference type="Google" id="ProtNLM"/>
    </source>
</evidence>
<keyword evidence="2" id="KW-0472">Membrane</keyword>
<dbReference type="Proteomes" id="UP000004367">
    <property type="component" value="Unassembled WGS sequence"/>
</dbReference>
<dbReference type="PANTHER" id="PTHR40761:SF1">
    <property type="entry name" value="CONSERVED INTEGRAL MEMBRANE ALANINE VALINE AND LEUCINE RICH PROTEIN-RELATED"/>
    <property type="match status" value="1"/>
</dbReference>
<keyword evidence="2" id="KW-0812">Transmembrane</keyword>
<feature type="transmembrane region" description="Helical" evidence="2">
    <location>
        <begin position="62"/>
        <end position="79"/>
    </location>
</feature>
<dbReference type="PANTHER" id="PTHR40761">
    <property type="entry name" value="CONSERVED INTEGRAL MEMBRANE ALANINE VALINE AND LEUCINE RICH PROTEIN-RELATED"/>
    <property type="match status" value="1"/>
</dbReference>
<protein>
    <recommendedName>
        <fullName evidence="5">Integral membrane protein</fullName>
    </recommendedName>
</protein>